<dbReference type="GO" id="GO:0003723">
    <property type="term" value="F:RNA binding"/>
    <property type="evidence" value="ECO:0007669"/>
    <property type="project" value="TreeGrafter"/>
</dbReference>
<dbReference type="GO" id="GO:0005654">
    <property type="term" value="C:nucleoplasm"/>
    <property type="evidence" value="ECO:0007669"/>
    <property type="project" value="UniProtKB-SubCell"/>
</dbReference>
<evidence type="ECO:0000256" key="4">
    <source>
        <dbReference type="HAMAP-Rule" id="MF_03028"/>
    </source>
</evidence>
<dbReference type="WBParaSite" id="MBELARI_LOCUS3494">
    <property type="protein sequence ID" value="MBELARI_LOCUS3494"/>
    <property type="gene ID" value="MBELARI_LOCUS3494"/>
</dbReference>
<dbReference type="SUPFAM" id="SSF52113">
    <property type="entry name" value="BRCT domain"/>
    <property type="match status" value="1"/>
</dbReference>
<dbReference type="InterPro" id="IPR001357">
    <property type="entry name" value="BRCT_dom"/>
</dbReference>
<feature type="compositionally biased region" description="Basic and acidic residues" evidence="5">
    <location>
        <begin position="472"/>
        <end position="484"/>
    </location>
</feature>
<dbReference type="Pfam" id="PF06732">
    <property type="entry name" value="Pescadillo_N"/>
    <property type="match status" value="1"/>
</dbReference>
<feature type="compositionally biased region" description="Basic residues" evidence="5">
    <location>
        <begin position="498"/>
        <end position="511"/>
    </location>
</feature>
<comment type="subcellular location">
    <subcellularLocation>
        <location evidence="4">Nucleus</location>
        <location evidence="4">Nucleolus</location>
    </subcellularLocation>
    <subcellularLocation>
        <location evidence="4">Nucleus</location>
        <location evidence="4">Nucleoplasm</location>
    </subcellularLocation>
</comment>
<keyword evidence="1 4" id="KW-0690">Ribosome biogenesis</keyword>
<dbReference type="SMART" id="SM00292">
    <property type="entry name" value="BRCT"/>
    <property type="match status" value="1"/>
</dbReference>
<keyword evidence="2 4" id="KW-0698">rRNA processing</keyword>
<dbReference type="InterPro" id="IPR036420">
    <property type="entry name" value="BRCT_dom_sf"/>
</dbReference>
<dbReference type="CDD" id="cd17709">
    <property type="entry name" value="BRCT_pescadillo_like"/>
    <property type="match status" value="1"/>
</dbReference>
<evidence type="ECO:0000256" key="3">
    <source>
        <dbReference type="ARBA" id="ARBA00023242"/>
    </source>
</evidence>
<comment type="similarity">
    <text evidence="4">Belongs to the pescadillo family.</text>
</comment>
<dbReference type="PANTHER" id="PTHR12221">
    <property type="entry name" value="PESCADILLO - RELATED"/>
    <property type="match status" value="1"/>
</dbReference>
<dbReference type="GO" id="GO:0030687">
    <property type="term" value="C:preribosome, large subunit precursor"/>
    <property type="evidence" value="ECO:0007669"/>
    <property type="project" value="UniProtKB-UniRule"/>
</dbReference>
<proteinExistence type="inferred from homology"/>
<dbReference type="PROSITE" id="PS50172">
    <property type="entry name" value="BRCT"/>
    <property type="match status" value="1"/>
</dbReference>
<dbReference type="InterPro" id="IPR010613">
    <property type="entry name" value="PES"/>
</dbReference>
<dbReference type="Proteomes" id="UP000887575">
    <property type="component" value="Unassembled WGS sequence"/>
</dbReference>
<evidence type="ECO:0000256" key="1">
    <source>
        <dbReference type="ARBA" id="ARBA00022517"/>
    </source>
</evidence>
<keyword evidence="7" id="KW-1185">Reference proteome</keyword>
<dbReference type="PANTHER" id="PTHR12221:SF6">
    <property type="entry name" value="PESCADILLO HOMOLOG"/>
    <property type="match status" value="1"/>
</dbReference>
<evidence type="ECO:0000256" key="5">
    <source>
        <dbReference type="SAM" id="MobiDB-lite"/>
    </source>
</evidence>
<dbReference type="GO" id="GO:0000463">
    <property type="term" value="P:maturation of LSU-rRNA from tricistronic rRNA transcript (SSU-rRNA, 5.8S rRNA, LSU-rRNA)"/>
    <property type="evidence" value="ECO:0007669"/>
    <property type="project" value="UniProtKB-UniRule"/>
</dbReference>
<feature type="compositionally biased region" description="Basic and acidic residues" evidence="5">
    <location>
        <begin position="512"/>
        <end position="527"/>
    </location>
</feature>
<evidence type="ECO:0000256" key="2">
    <source>
        <dbReference type="ARBA" id="ARBA00022552"/>
    </source>
</evidence>
<comment type="function">
    <text evidence="4">Required for maturation of ribosomal RNAs and formation of the large ribosomal subunit.</text>
</comment>
<dbReference type="Gene3D" id="3.40.50.10190">
    <property type="entry name" value="BRCT domain"/>
    <property type="match status" value="1"/>
</dbReference>
<feature type="region of interest" description="Disordered" evidence="5">
    <location>
        <begin position="498"/>
        <end position="527"/>
    </location>
</feature>
<name>A0AAF3F9A5_9BILA</name>
<dbReference type="GO" id="GO:0043021">
    <property type="term" value="F:ribonucleoprotein complex binding"/>
    <property type="evidence" value="ECO:0007669"/>
    <property type="project" value="UniProtKB-UniRule"/>
</dbReference>
<organism evidence="7 8">
    <name type="scientific">Mesorhabditis belari</name>
    <dbReference type="NCBI Taxonomy" id="2138241"/>
    <lineage>
        <taxon>Eukaryota</taxon>
        <taxon>Metazoa</taxon>
        <taxon>Ecdysozoa</taxon>
        <taxon>Nematoda</taxon>
        <taxon>Chromadorea</taxon>
        <taxon>Rhabditida</taxon>
        <taxon>Rhabditina</taxon>
        <taxon>Rhabditomorpha</taxon>
        <taxon>Rhabditoidea</taxon>
        <taxon>Rhabditidae</taxon>
        <taxon>Mesorhabditinae</taxon>
        <taxon>Mesorhabditis</taxon>
    </lineage>
</organism>
<feature type="region of interest" description="Disordered" evidence="5">
    <location>
        <begin position="437"/>
        <end position="484"/>
    </location>
</feature>
<protein>
    <recommendedName>
        <fullName evidence="4">Pescadillo homolog</fullName>
    </recommendedName>
</protein>
<dbReference type="AlphaFoldDB" id="A0AAF3F9A5"/>
<keyword evidence="3 4" id="KW-0539">Nucleus</keyword>
<reference evidence="8" key="1">
    <citation type="submission" date="2024-02" db="UniProtKB">
        <authorList>
            <consortium name="WormBaseParasite"/>
        </authorList>
    </citation>
    <scope>IDENTIFICATION</scope>
</reference>
<feature type="domain" description="BRCT" evidence="6">
    <location>
        <begin position="311"/>
        <end position="398"/>
    </location>
</feature>
<dbReference type="GO" id="GO:0000466">
    <property type="term" value="P:maturation of 5.8S rRNA from tricistronic rRNA transcript (SSU-rRNA, 5.8S rRNA, LSU-rRNA)"/>
    <property type="evidence" value="ECO:0007669"/>
    <property type="project" value="UniProtKB-UniRule"/>
</dbReference>
<evidence type="ECO:0000313" key="7">
    <source>
        <dbReference type="Proteomes" id="UP000887575"/>
    </source>
</evidence>
<dbReference type="Pfam" id="PF16589">
    <property type="entry name" value="BRCT_2"/>
    <property type="match status" value="1"/>
</dbReference>
<evidence type="ECO:0000259" key="6">
    <source>
        <dbReference type="PROSITE" id="PS50172"/>
    </source>
</evidence>
<evidence type="ECO:0000313" key="8">
    <source>
        <dbReference type="WBParaSite" id="MBELARI_LOCUS3494"/>
    </source>
</evidence>
<accession>A0AAF3F9A5</accession>
<sequence>MCLFPHFVRFKFYIEATNYISRTKALKKLQLSLKDFRRLCILKGIHPHEPLHKKKVNKGSHENKVWYYIKDIHFLTQEPIINKLREYKIFLRKLNHFKAKQEDDKVKKLYENQQEISLDRIVKERYPTFGSALRDLDDALCMAFLFATFPRTKYLRSNVITECKRLSTEFLHYVIESHSLTNVFVSIKGIYYQAMVGGEKVTWIVPHERGLGHITDVDFSVMATFAEFYVSMLGFVNYKLYQTLGLYYPPRIETGTVQEEQQQQQSDEEKEKVYSLCRPIARSRQQEQDEEMEMFEDGDNELAEKLKEAKKLKTLFQGCNFFVNRECPKEALALIVRNCGGKVTWEGAPFELPASSITHHIIDRPVANFDLNRVYIQPQWVFDCLNARRKLPTQQYLPGQELPPHFSPFIKEKPGDYVPIERIEELRSLGKDTAAIEPERAPTTSATKKPKMAQEEKKGMSVETGKMHKKNAQKEINKKGEERKIRELMIKKKHKRVYDKLTKGIKRHRGEAKKLAEKRQKLDKQKA</sequence>
<dbReference type="GO" id="GO:0070545">
    <property type="term" value="C:PeBoW complex"/>
    <property type="evidence" value="ECO:0007669"/>
    <property type="project" value="TreeGrafter"/>
</dbReference>
<dbReference type="HAMAP" id="MF_03028">
    <property type="entry name" value="Pescadillo"/>
    <property type="match status" value="1"/>
</dbReference>